<name>A0A516R423_STRST</name>
<reference evidence="2 3" key="1">
    <citation type="journal article" date="2019" name="J. Ind. Microbiol. Biotechnol.">
        <title>The complete genomic sequence of Streptomyces spectabilis NRRL-2792 and identification of secondary metabolite biosynthetic gene clusters.</title>
        <authorList>
            <person name="Sinha A."/>
            <person name="Phillips-Salemka S."/>
            <person name="Niraula T.A."/>
            <person name="Short K.A."/>
            <person name="Niraula N.P."/>
        </authorList>
    </citation>
    <scope>NUCLEOTIDE SEQUENCE [LARGE SCALE GENOMIC DNA]</scope>
    <source>
        <strain evidence="2 3">NRRL 2792</strain>
    </source>
</reference>
<proteinExistence type="predicted"/>
<protein>
    <submittedName>
        <fullName evidence="2">Uncharacterized protein</fullName>
    </submittedName>
</protein>
<feature type="region of interest" description="Disordered" evidence="1">
    <location>
        <begin position="1"/>
        <end position="211"/>
    </location>
</feature>
<organism evidence="2 3">
    <name type="scientific">Streptomyces spectabilis</name>
    <dbReference type="NCBI Taxonomy" id="68270"/>
    <lineage>
        <taxon>Bacteria</taxon>
        <taxon>Bacillati</taxon>
        <taxon>Actinomycetota</taxon>
        <taxon>Actinomycetes</taxon>
        <taxon>Kitasatosporales</taxon>
        <taxon>Streptomycetaceae</taxon>
        <taxon>Streptomyces</taxon>
    </lineage>
</organism>
<dbReference type="Proteomes" id="UP000316806">
    <property type="component" value="Chromosome"/>
</dbReference>
<dbReference type="RefSeq" id="WP_144002265.1">
    <property type="nucleotide sequence ID" value="NZ_CP040916.1"/>
</dbReference>
<evidence type="ECO:0000256" key="1">
    <source>
        <dbReference type="SAM" id="MobiDB-lite"/>
    </source>
</evidence>
<accession>A0A516R423</accession>
<dbReference type="EMBL" id="CP040916">
    <property type="protein sequence ID" value="QDQ10382.1"/>
    <property type="molecule type" value="Genomic_DNA"/>
</dbReference>
<evidence type="ECO:0000313" key="2">
    <source>
        <dbReference type="EMBL" id="QDQ10382.1"/>
    </source>
</evidence>
<feature type="compositionally biased region" description="Pro residues" evidence="1">
    <location>
        <begin position="58"/>
        <end position="71"/>
    </location>
</feature>
<sequence>MTPTHAPAGQHRRTLATQPAPAESVPHRSPYAQQQPYSPQAPYAPQTSYAPSGYSPQHQPPPPQPAPPQDPPIYRALLRHWADRGRTLPGSHDPEWVRLAAPPAPSGQFTGHFGTAQDPSYDSPYDLAPSARYETGRGAPYGTRGAGDDTLSGGGHDGPYGRARRPQVPPVPPDPGPERAAERDARPAAPDPRLLISPAPQSSFGLRPGSA</sequence>
<gene>
    <name evidence="2" type="ORF">FH965_07225</name>
</gene>
<feature type="compositionally biased region" description="Basic and acidic residues" evidence="1">
    <location>
        <begin position="80"/>
        <end position="96"/>
    </location>
</feature>
<feature type="compositionally biased region" description="Low complexity" evidence="1">
    <location>
        <begin position="29"/>
        <end position="46"/>
    </location>
</feature>
<dbReference type="AlphaFoldDB" id="A0A516R423"/>
<evidence type="ECO:0000313" key="3">
    <source>
        <dbReference type="Proteomes" id="UP000316806"/>
    </source>
</evidence>
<feature type="compositionally biased region" description="Basic and acidic residues" evidence="1">
    <location>
        <begin position="176"/>
        <end position="186"/>
    </location>
</feature>